<proteinExistence type="predicted"/>
<dbReference type="OrthoDB" id="3268242at2759"/>
<protein>
    <submittedName>
        <fullName evidence="2">Uncharacterized protein</fullName>
    </submittedName>
</protein>
<dbReference type="HOGENOM" id="CLU_1636438_0_0_1"/>
<dbReference type="Proteomes" id="UP000054097">
    <property type="component" value="Unassembled WGS sequence"/>
</dbReference>
<name>A0A0C3BP46_SERVB</name>
<dbReference type="AlphaFoldDB" id="A0A0C3BP46"/>
<sequence length="162" mass="17912">METTQSEIAKDSDLERPTKRPRLPSMRKSTVNSMATTPAGGSTPLIEKSGPLPVTTASTVLAQRQIVDGPVTNDIDLRDGDVFSQLFKKSSTGKTEARYDMTSSEKIEHKKMELAQLREQYIAQKAQTKGAPFDLGAQNPHSGESRKPRLCQCRGFLHFGYQ</sequence>
<accession>A0A0C3BP46</accession>
<reference evidence="3" key="2">
    <citation type="submission" date="2015-01" db="EMBL/GenBank/DDBJ databases">
        <title>Evolutionary Origins and Diversification of the Mycorrhizal Mutualists.</title>
        <authorList>
            <consortium name="DOE Joint Genome Institute"/>
            <consortium name="Mycorrhizal Genomics Consortium"/>
            <person name="Kohler A."/>
            <person name="Kuo A."/>
            <person name="Nagy L.G."/>
            <person name="Floudas D."/>
            <person name="Copeland A."/>
            <person name="Barry K.W."/>
            <person name="Cichocki N."/>
            <person name="Veneault-Fourrey C."/>
            <person name="LaButti K."/>
            <person name="Lindquist E.A."/>
            <person name="Lipzen A."/>
            <person name="Lundell T."/>
            <person name="Morin E."/>
            <person name="Murat C."/>
            <person name="Riley R."/>
            <person name="Ohm R."/>
            <person name="Sun H."/>
            <person name="Tunlid A."/>
            <person name="Henrissat B."/>
            <person name="Grigoriev I.V."/>
            <person name="Hibbett D.S."/>
            <person name="Martin F."/>
        </authorList>
    </citation>
    <scope>NUCLEOTIDE SEQUENCE [LARGE SCALE GENOMIC DNA]</scope>
    <source>
        <strain evidence="3">MAFF 305830</strain>
    </source>
</reference>
<organism evidence="2 3">
    <name type="scientific">Serendipita vermifera MAFF 305830</name>
    <dbReference type="NCBI Taxonomy" id="933852"/>
    <lineage>
        <taxon>Eukaryota</taxon>
        <taxon>Fungi</taxon>
        <taxon>Dikarya</taxon>
        <taxon>Basidiomycota</taxon>
        <taxon>Agaricomycotina</taxon>
        <taxon>Agaricomycetes</taxon>
        <taxon>Sebacinales</taxon>
        <taxon>Serendipitaceae</taxon>
        <taxon>Serendipita</taxon>
    </lineage>
</organism>
<feature type="region of interest" description="Disordered" evidence="1">
    <location>
        <begin position="1"/>
        <end position="52"/>
    </location>
</feature>
<gene>
    <name evidence="2" type="ORF">M408DRAFT_150632</name>
</gene>
<feature type="compositionally biased region" description="Polar residues" evidence="1">
    <location>
        <begin position="27"/>
        <end position="40"/>
    </location>
</feature>
<evidence type="ECO:0000313" key="2">
    <source>
        <dbReference type="EMBL" id="KIM33201.1"/>
    </source>
</evidence>
<feature type="compositionally biased region" description="Basic and acidic residues" evidence="1">
    <location>
        <begin position="8"/>
        <end position="18"/>
    </location>
</feature>
<reference evidence="2 3" key="1">
    <citation type="submission" date="2014-04" db="EMBL/GenBank/DDBJ databases">
        <authorList>
            <consortium name="DOE Joint Genome Institute"/>
            <person name="Kuo A."/>
            <person name="Zuccaro A."/>
            <person name="Kohler A."/>
            <person name="Nagy L.G."/>
            <person name="Floudas D."/>
            <person name="Copeland A."/>
            <person name="Barry K.W."/>
            <person name="Cichocki N."/>
            <person name="Veneault-Fourrey C."/>
            <person name="LaButti K."/>
            <person name="Lindquist E.A."/>
            <person name="Lipzen A."/>
            <person name="Lundell T."/>
            <person name="Morin E."/>
            <person name="Murat C."/>
            <person name="Sun H."/>
            <person name="Tunlid A."/>
            <person name="Henrissat B."/>
            <person name="Grigoriev I.V."/>
            <person name="Hibbett D.S."/>
            <person name="Martin F."/>
            <person name="Nordberg H.P."/>
            <person name="Cantor M.N."/>
            <person name="Hua S.X."/>
        </authorList>
    </citation>
    <scope>NUCLEOTIDE SEQUENCE [LARGE SCALE GENOMIC DNA]</scope>
    <source>
        <strain evidence="2 3">MAFF 305830</strain>
    </source>
</reference>
<dbReference type="EMBL" id="KN824278">
    <property type="protein sequence ID" value="KIM33201.1"/>
    <property type="molecule type" value="Genomic_DNA"/>
</dbReference>
<evidence type="ECO:0000256" key="1">
    <source>
        <dbReference type="SAM" id="MobiDB-lite"/>
    </source>
</evidence>
<keyword evidence="3" id="KW-1185">Reference proteome</keyword>
<evidence type="ECO:0000313" key="3">
    <source>
        <dbReference type="Proteomes" id="UP000054097"/>
    </source>
</evidence>